<dbReference type="AlphaFoldDB" id="A0AAW0F138"/>
<evidence type="ECO:0000313" key="5">
    <source>
        <dbReference type="Proteomes" id="UP001430356"/>
    </source>
</evidence>
<keyword evidence="2" id="KW-0472">Membrane</keyword>
<gene>
    <name evidence="4" type="ORF">NESM_000036700</name>
</gene>
<evidence type="ECO:0000256" key="1">
    <source>
        <dbReference type="SAM" id="MobiDB-lite"/>
    </source>
</evidence>
<keyword evidence="5" id="KW-1185">Reference proteome</keyword>
<feature type="region of interest" description="Disordered" evidence="1">
    <location>
        <begin position="174"/>
        <end position="193"/>
    </location>
</feature>
<organism evidence="4 5">
    <name type="scientific">Novymonas esmeraldas</name>
    <dbReference type="NCBI Taxonomy" id="1808958"/>
    <lineage>
        <taxon>Eukaryota</taxon>
        <taxon>Discoba</taxon>
        <taxon>Euglenozoa</taxon>
        <taxon>Kinetoplastea</taxon>
        <taxon>Metakinetoplastina</taxon>
        <taxon>Trypanosomatida</taxon>
        <taxon>Trypanosomatidae</taxon>
        <taxon>Novymonas</taxon>
    </lineage>
</organism>
<keyword evidence="2" id="KW-0812">Transmembrane</keyword>
<dbReference type="Proteomes" id="UP001430356">
    <property type="component" value="Unassembled WGS sequence"/>
</dbReference>
<comment type="caution">
    <text evidence="4">The sequence shown here is derived from an EMBL/GenBank/DDBJ whole genome shotgun (WGS) entry which is preliminary data.</text>
</comment>
<reference evidence="4 5" key="1">
    <citation type="journal article" date="2021" name="MBio">
        <title>A New Model Trypanosomatid, Novymonas esmeraldas: Genomic Perception of Its 'Candidatus Pandoraea novymonadis' Endosymbiont.</title>
        <authorList>
            <person name="Zakharova A."/>
            <person name="Saura A."/>
            <person name="Butenko A."/>
            <person name="Podesvova L."/>
            <person name="Warmusova S."/>
            <person name="Kostygov A.Y."/>
            <person name="Nenarokova A."/>
            <person name="Lukes J."/>
            <person name="Opperdoes F.R."/>
            <person name="Yurchenko V."/>
        </authorList>
    </citation>
    <scope>NUCLEOTIDE SEQUENCE [LARGE SCALE GENOMIC DNA]</scope>
    <source>
        <strain evidence="4 5">E262AT.01</strain>
    </source>
</reference>
<dbReference type="EMBL" id="JAECZO010000002">
    <property type="protein sequence ID" value="KAK7199888.1"/>
    <property type="molecule type" value="Genomic_DNA"/>
</dbReference>
<feature type="chain" id="PRO_5043889176" evidence="3">
    <location>
        <begin position="37"/>
        <end position="550"/>
    </location>
</feature>
<keyword evidence="3" id="KW-0732">Signal</keyword>
<feature type="signal peptide" evidence="3">
    <location>
        <begin position="1"/>
        <end position="36"/>
    </location>
</feature>
<dbReference type="SUPFAM" id="SSF101898">
    <property type="entry name" value="NHL repeat"/>
    <property type="match status" value="1"/>
</dbReference>
<sequence length="550" mass="59947">MPPRSSRALRSSAALLGAAALQLLLLVMVCSRTGYALCPANGNTHAIYVTANMGNNIWSFDTLGNYLGPVLNTASFPPGVTVDKLRAMRFGPAGHLYVSSARGSYSRVFAVSGNGLLNRTMEENCTRNYLFTVVEQDKANPFLDHPYDIAFHPLTEDMYVSNQNSITVTRYRRDPTTDAAPKRGSSTVRYPGWKPAENVKSALEAAPESGSTENAVEAPKNVPGNAGLFASSWSASYAMSSVRGLTVSPLLPRTLVEGGGSAGVFAVTNESMTHYLLVCDVSSNTVHVFDPESGERLFGVSVPSPIQVMFPRRFYTSSSSALSVSAAGTLMQHFEVPYIYVTSKEDGMAYMVRFASHLGNTNTAGMQGNVFGEDFIRAHRLYTINRPTPLHAASGIYENPARDVLLIADRNGRRISSYASPFLTDYTSGFGPSPFLGFFVKQLPDQPEFVLSALLEHQENIPFCYELNEDGKFRYVALCTAASIWSVVLAVVLTLAPSLFVYRQVKHCLREHKRDRHRQSSLDDEEAAALYGGNCSPLLGRQAANYGSAK</sequence>
<name>A0AAW0F138_9TRYP</name>
<dbReference type="InterPro" id="IPR015943">
    <property type="entry name" value="WD40/YVTN_repeat-like_dom_sf"/>
</dbReference>
<proteinExistence type="predicted"/>
<evidence type="ECO:0000256" key="2">
    <source>
        <dbReference type="SAM" id="Phobius"/>
    </source>
</evidence>
<dbReference type="Gene3D" id="2.130.10.10">
    <property type="entry name" value="YVTN repeat-like/Quinoprotein amine dehydrogenase"/>
    <property type="match status" value="1"/>
</dbReference>
<feature type="transmembrane region" description="Helical" evidence="2">
    <location>
        <begin position="482"/>
        <end position="502"/>
    </location>
</feature>
<protein>
    <submittedName>
        <fullName evidence="4">Uncharacterized protein</fullName>
    </submittedName>
</protein>
<evidence type="ECO:0000256" key="3">
    <source>
        <dbReference type="SAM" id="SignalP"/>
    </source>
</evidence>
<keyword evidence="2" id="KW-1133">Transmembrane helix</keyword>
<evidence type="ECO:0000313" key="4">
    <source>
        <dbReference type="EMBL" id="KAK7199888.1"/>
    </source>
</evidence>
<accession>A0AAW0F138</accession>